<dbReference type="AlphaFoldDB" id="A0A7S3LH65"/>
<feature type="region of interest" description="Disordered" evidence="1">
    <location>
        <begin position="170"/>
        <end position="196"/>
    </location>
</feature>
<evidence type="ECO:0000256" key="1">
    <source>
        <dbReference type="SAM" id="MobiDB-lite"/>
    </source>
</evidence>
<dbReference type="EMBL" id="HBIN01002404">
    <property type="protein sequence ID" value="CAE0431242.1"/>
    <property type="molecule type" value="Transcribed_RNA"/>
</dbReference>
<accession>A0A7S3LH65</accession>
<proteinExistence type="predicted"/>
<feature type="compositionally biased region" description="Basic residues" evidence="1">
    <location>
        <begin position="170"/>
        <end position="184"/>
    </location>
</feature>
<reference evidence="2" key="1">
    <citation type="submission" date="2021-01" db="EMBL/GenBank/DDBJ databases">
        <authorList>
            <person name="Corre E."/>
            <person name="Pelletier E."/>
            <person name="Niang G."/>
            <person name="Scheremetjew M."/>
            <person name="Finn R."/>
            <person name="Kale V."/>
            <person name="Holt S."/>
            <person name="Cochrane G."/>
            <person name="Meng A."/>
            <person name="Brown T."/>
            <person name="Cohen L."/>
        </authorList>
    </citation>
    <scope>NUCLEOTIDE SEQUENCE</scope>
    <source>
        <strain evidence="2">GSBS06</strain>
    </source>
</reference>
<feature type="region of interest" description="Disordered" evidence="1">
    <location>
        <begin position="221"/>
        <end position="245"/>
    </location>
</feature>
<name>A0A7S3LH65_9STRA</name>
<protein>
    <submittedName>
        <fullName evidence="2">Uncharacterized protein</fullName>
    </submittedName>
</protein>
<sequence length="300" mass="36355">MKTSKSKLRPNYDPKLYALEEAEKAKYDPQNFKRTHAGKIKTFRSKHETVPVHNRNTHSGNIRTRQEISFRDYQSSFSYGSFYKNSKGQNAWLQEVRYQRIVGDKLKKNQSKEEVDAALKEWHKQRWGTTRALLRDSMRVVQNENDSAGNRAQGQGVSFEAWMKTYDKKRKAATKTKRMKKRKEIKTSKELKNEKEKKLKERESQWLQEKLERTRIENMRREREKTEKLEKEQIQNREKSVKAKEAMKKWLLRKQHEAMRKRQTEQRKDILMKEVREEERKRKWQKKSYVCAYSTSRFKK</sequence>
<evidence type="ECO:0000313" key="2">
    <source>
        <dbReference type="EMBL" id="CAE0431242.1"/>
    </source>
</evidence>
<feature type="compositionally biased region" description="Basic and acidic residues" evidence="1">
    <location>
        <begin position="185"/>
        <end position="196"/>
    </location>
</feature>
<gene>
    <name evidence="2" type="ORF">ASTO00021_LOCUS1580</name>
</gene>
<organism evidence="2">
    <name type="scientific">Aplanochytrium stocchinoi</name>
    <dbReference type="NCBI Taxonomy" id="215587"/>
    <lineage>
        <taxon>Eukaryota</taxon>
        <taxon>Sar</taxon>
        <taxon>Stramenopiles</taxon>
        <taxon>Bigyra</taxon>
        <taxon>Labyrinthulomycetes</taxon>
        <taxon>Thraustochytrida</taxon>
        <taxon>Thraustochytriidae</taxon>
        <taxon>Aplanochytrium</taxon>
    </lineage>
</organism>